<evidence type="ECO:0000256" key="1">
    <source>
        <dbReference type="ARBA" id="ARBA00021292"/>
    </source>
</evidence>
<keyword evidence="2" id="KW-0328">Glycosyltransferase</keyword>
<dbReference type="EMBL" id="CP041616">
    <property type="protein sequence ID" value="QDO87426.1"/>
    <property type="molecule type" value="Genomic_DNA"/>
</dbReference>
<keyword evidence="7" id="KW-1185">Reference proteome</keyword>
<evidence type="ECO:0000256" key="3">
    <source>
        <dbReference type="ARBA" id="ARBA00022679"/>
    </source>
</evidence>
<dbReference type="Pfam" id="PF00534">
    <property type="entry name" value="Glycos_transf_1"/>
    <property type="match status" value="1"/>
</dbReference>
<dbReference type="InterPro" id="IPR050194">
    <property type="entry name" value="Glycosyltransferase_grp1"/>
</dbReference>
<accession>A0A516G7B4</accession>
<dbReference type="PANTHER" id="PTHR45947">
    <property type="entry name" value="SULFOQUINOVOSYL TRANSFERASE SQD2"/>
    <property type="match status" value="1"/>
</dbReference>
<evidence type="ECO:0000313" key="6">
    <source>
        <dbReference type="EMBL" id="QDO87426.1"/>
    </source>
</evidence>
<evidence type="ECO:0000313" key="7">
    <source>
        <dbReference type="Proteomes" id="UP000315395"/>
    </source>
</evidence>
<protein>
    <recommendedName>
        <fullName evidence="1">D-inositol 3-phosphate glycosyltransferase</fullName>
    </recommendedName>
</protein>
<feature type="domain" description="Glycosyltransferase subfamily 4-like N-terminal" evidence="5">
    <location>
        <begin position="21"/>
        <end position="190"/>
    </location>
</feature>
<keyword evidence="3 6" id="KW-0808">Transferase</keyword>
<dbReference type="InterPro" id="IPR001296">
    <property type="entry name" value="Glyco_trans_1"/>
</dbReference>
<dbReference type="InterPro" id="IPR028098">
    <property type="entry name" value="Glyco_trans_4-like_N"/>
</dbReference>
<feature type="domain" description="Glycosyl transferase family 1" evidence="4">
    <location>
        <begin position="200"/>
        <end position="359"/>
    </location>
</feature>
<name>A0A516G7B4_9MICO</name>
<dbReference type="PANTHER" id="PTHR45947:SF3">
    <property type="entry name" value="SULFOQUINOVOSYL TRANSFERASE SQD2"/>
    <property type="match status" value="1"/>
</dbReference>
<dbReference type="OrthoDB" id="506201at2"/>
<dbReference type="SUPFAM" id="SSF53756">
    <property type="entry name" value="UDP-Glycosyltransferase/glycogen phosphorylase"/>
    <property type="match status" value="1"/>
</dbReference>
<reference evidence="6 7" key="1">
    <citation type="submission" date="2019-07" db="EMBL/GenBank/DDBJ databases">
        <title>complete genome sequencing of Ornithinimicrobium sp. H23M54.</title>
        <authorList>
            <person name="Bae J.-W."/>
            <person name="Lee S.-Y."/>
        </authorList>
    </citation>
    <scope>NUCLEOTIDE SEQUENCE [LARGE SCALE GENOMIC DNA]</scope>
    <source>
        <strain evidence="6 7">H23M54</strain>
    </source>
</reference>
<dbReference type="AlphaFoldDB" id="A0A516G7B4"/>
<dbReference type="RefSeq" id="WP_143782084.1">
    <property type="nucleotide sequence ID" value="NZ_CP041616.1"/>
</dbReference>
<dbReference type="CDD" id="cd03801">
    <property type="entry name" value="GT4_PimA-like"/>
    <property type="match status" value="1"/>
</dbReference>
<evidence type="ECO:0000256" key="2">
    <source>
        <dbReference type="ARBA" id="ARBA00022676"/>
    </source>
</evidence>
<dbReference type="Pfam" id="PF13439">
    <property type="entry name" value="Glyco_transf_4"/>
    <property type="match status" value="1"/>
</dbReference>
<dbReference type="GO" id="GO:0016757">
    <property type="term" value="F:glycosyltransferase activity"/>
    <property type="evidence" value="ECO:0007669"/>
    <property type="project" value="UniProtKB-KW"/>
</dbReference>
<gene>
    <name evidence="6" type="ORF">FNH13_02985</name>
</gene>
<proteinExistence type="predicted"/>
<dbReference type="Proteomes" id="UP000315395">
    <property type="component" value="Chromosome"/>
</dbReference>
<dbReference type="KEGG" id="orz:FNH13_02985"/>
<dbReference type="Gene3D" id="3.40.50.2000">
    <property type="entry name" value="Glycogen Phosphorylase B"/>
    <property type="match status" value="2"/>
</dbReference>
<dbReference type="GO" id="GO:1901137">
    <property type="term" value="P:carbohydrate derivative biosynthetic process"/>
    <property type="evidence" value="ECO:0007669"/>
    <property type="project" value="UniProtKB-ARBA"/>
</dbReference>
<sequence>MSEGTKRRRIALVASSYHPHFGGVEEHVRHVAAELAIRGHAVEVWTVDRGDHLGVQEVDGIRVRYLRTPMPARRTSNLARFAFTAPVALARWLAAARAFKPDLVHVHCFGPNGPYARLVAALIRVPWVLSSHGETFMDANDVFGQSALMRQQLRRGCETADVVTGCSIAVAEDLQSHYGAHGVEVVPNGVRALSASELDQHGTARGRGRVVAVGRLVHVKGFDLLVDAVARSTEIQTLDLVGEGPESEALKRQVERLGLEDRVSFLGRRSPEEVQQLMAAADVVAMPSRREAFGIVALEAWVSGTPLVATTLGGPAGFVTDGVDGVLVDPQDTAALARAIDGLLSDPDRARTLAARGRETVRDYTWDRVVDHYEAIYSTLPTD</sequence>
<evidence type="ECO:0000259" key="4">
    <source>
        <dbReference type="Pfam" id="PF00534"/>
    </source>
</evidence>
<organism evidence="6 7">
    <name type="scientific">Ornithinimicrobium ciconiae</name>
    <dbReference type="NCBI Taxonomy" id="2594265"/>
    <lineage>
        <taxon>Bacteria</taxon>
        <taxon>Bacillati</taxon>
        <taxon>Actinomycetota</taxon>
        <taxon>Actinomycetes</taxon>
        <taxon>Micrococcales</taxon>
        <taxon>Ornithinimicrobiaceae</taxon>
        <taxon>Ornithinimicrobium</taxon>
    </lineage>
</organism>
<evidence type="ECO:0000259" key="5">
    <source>
        <dbReference type="Pfam" id="PF13439"/>
    </source>
</evidence>